<evidence type="ECO:0000256" key="13">
    <source>
        <dbReference type="ARBA" id="ARBA00023170"/>
    </source>
</evidence>
<comment type="subunit">
    <text evidence="16">Homotetramer.</text>
</comment>
<feature type="region of interest" description="Disordered" evidence="18">
    <location>
        <begin position="1134"/>
        <end position="1166"/>
    </location>
</feature>
<keyword evidence="6 16" id="KW-0812">Transmembrane</keyword>
<dbReference type="PANTHER" id="PTHR45816">
    <property type="entry name" value="MIR DOMAIN-CONTAINING PROTEIN"/>
    <property type="match status" value="1"/>
</dbReference>
<dbReference type="InterPro" id="IPR035910">
    <property type="entry name" value="RyR/IP3R_RIH_dom_sf"/>
</dbReference>
<keyword evidence="15 16" id="KW-0407">Ion channel</keyword>
<dbReference type="SUPFAM" id="SSF100909">
    <property type="entry name" value="IP3 receptor type 1 binding core, domain 2"/>
    <property type="match status" value="2"/>
</dbReference>
<feature type="coiled-coil region" evidence="17">
    <location>
        <begin position="2683"/>
        <end position="2721"/>
    </location>
</feature>
<dbReference type="InterPro" id="IPR000699">
    <property type="entry name" value="RIH_dom"/>
</dbReference>
<dbReference type="CDD" id="cd23277">
    <property type="entry name" value="beta-trefoil_MIR_ITPR"/>
    <property type="match status" value="1"/>
</dbReference>
<dbReference type="FunFam" id="1.25.10.30:FF:000001">
    <property type="entry name" value="Inositol 1,4,5-trisphosphate receptor, type 2"/>
    <property type="match status" value="1"/>
</dbReference>
<evidence type="ECO:0000256" key="9">
    <source>
        <dbReference type="ARBA" id="ARBA00022837"/>
    </source>
</evidence>
<dbReference type="GeneID" id="111106119"/>
<evidence type="ECO:0000256" key="10">
    <source>
        <dbReference type="ARBA" id="ARBA00022989"/>
    </source>
</evidence>
<dbReference type="Pfam" id="PF00520">
    <property type="entry name" value="Ion_trans"/>
    <property type="match status" value="1"/>
</dbReference>
<evidence type="ECO:0000313" key="20">
    <source>
        <dbReference type="Proteomes" id="UP000694844"/>
    </source>
</evidence>
<keyword evidence="8 16" id="KW-0256">Endoplasmic reticulum</keyword>
<keyword evidence="9 16" id="KW-0106">Calcium</keyword>
<protein>
    <recommendedName>
        <fullName evidence="16">Inositol 1,4,5-trisphosphate receptor</fullName>
    </recommendedName>
</protein>
<dbReference type="GO" id="GO:0051209">
    <property type="term" value="P:release of sequestered calcium ion into cytosol"/>
    <property type="evidence" value="ECO:0007669"/>
    <property type="project" value="UniProtKB-UniRule"/>
</dbReference>
<evidence type="ECO:0000256" key="4">
    <source>
        <dbReference type="ARBA" id="ARBA00022568"/>
    </source>
</evidence>
<dbReference type="Proteomes" id="UP000694844">
    <property type="component" value="Chromosome 8"/>
</dbReference>
<dbReference type="FunFam" id="2.80.10.50:FF:000002">
    <property type="entry name" value="Inositol 1,4,5-trisphosphate receptor type 2"/>
    <property type="match status" value="1"/>
</dbReference>
<feature type="compositionally biased region" description="Basic and acidic residues" evidence="18">
    <location>
        <begin position="1858"/>
        <end position="1874"/>
    </location>
</feature>
<evidence type="ECO:0000259" key="19">
    <source>
        <dbReference type="PROSITE" id="PS50919"/>
    </source>
</evidence>
<dbReference type="GO" id="GO:0005789">
    <property type="term" value="C:endoplasmic reticulum membrane"/>
    <property type="evidence" value="ECO:0007669"/>
    <property type="project" value="UniProtKB-SubCell"/>
</dbReference>
<evidence type="ECO:0000256" key="8">
    <source>
        <dbReference type="ARBA" id="ARBA00022824"/>
    </source>
</evidence>
<evidence type="ECO:0000256" key="1">
    <source>
        <dbReference type="ARBA" id="ARBA00004477"/>
    </source>
</evidence>
<sequence length="2731" mass="312484">MSATVLHFGDIVSLYAEGGVSGFISTLGLVDDRCVVQPDAGDLNNPPKKFRDCLFKICPSNRYSAQKQFWQAQRSGTNSTTSCSDTVLLKKLHSAAELEKKQNETEYKKQMGNTVQYGNVIQLLHLKSNKYLTVNKRLPALLEKNAMRVTLDIQGNEGSWFYIEPFYKLRQSGDAVVVGDKVVLKPVNADQPLHASNYELPDKQGCKEVNSVNCSTCWKMTLFLDFKENMEDVLKGGDVVRLFHAEEQMFLTGDEYKKQQYVFLRATARTTATTATSSKALWEVEVVQHDPCRGGAGQWMSLFRFKHLATGQYLAAEVDKDPTSDPMRTKLRGPSTNQVFTLVSVPHGHDVATIFELDPTSLTRDTYVPRSSYVRLHHLCTNTWVHSTGISIDKEEDKPIRKKVGCASIKEDREAFAVVPVSPQEVRDLDFANDASKVLSEIASKLEKAYITQNEKKYSHLANLQKFVTQLLSDLIYFVTMQESHNSTGDPLKVEMTKPKDCRERQKLLREQNILKQVFQILKAPFNGKNPIVEMEDLAHQRHQPFRQICKMCYHILRLSQQDYRKNQEYIAKHFAFMQKQIGYDVLAEETITALLNNNRKLLEAHITKQEIETFVSLVRKNKKPRFLDYLYVLCVSNNVAIPATQDLICNCLLLEENKDILIETRMGRHKRKKNMPKLEKTQMEVEMEVETADGISTGDPIITIEEVEEVMLYWDWGNGPKQKSIRELAETQIDPKSSEDIDNEDSAVLEYYRHQLDLFSHMCLDRQYIAINQLSKDLEIDLIRRCMSDEILPYDLRASFCRLMLHMHVDRDPQEIIKPVKYARLWSEIPTQISIEEYDCIESENYESNIGKDPEKERVKPKFASTIMFVEDYLQTVVSQDGAFADRKQNKLTYEVVNLAKQLIYFGFYSFSDLLSLTKTLLKILDTTPEKEISHSSRTPVSVGDEQDKAIVSEVIPAATKKGEEEVDTIVMDTKLKIIEILKYLMQVRLDYRLTWILSMFKCQIEQQPLEEKSDVICLDLDSIGQQAEDIFGGSAETSKLDLDDQGGKMFLRVLLNLVMHNYPTLVSGALQLLFRHFSQRQEVLLAFKQVQLLVTESDVENYKQIKTDLDELRNLVEKSELWVYKVKHDDSKKKHKSSTEDKDNKDEKGDGDGKKKSKHQSSMWSLSGERGSAIDLDLGPPIDPASAENYKKIKQILLRLTRLCIQETAEPGVRKPKKHEQRLLRNMSAPNVVLELLQISYEFNEDDRMHEIMKYAHEFLQSFCLANPPNQALLHQYLELFLTPGLLEAETMTAIFLDNKSLCNEVTERVIQHFVHCIETHGRRVPYLKFLQTVVKAEGEFIKKTQDMVMAELVNVGEEVLLFYNDKTSFEAFVKLMRSEHDLCDPASPLIYHINLVQLLALCTEGKNVYTEIKCHSLLPLDDIVRVVTHKDCIPEVKTAYINFLNHCYIDTEVEVKEIYTSTHMWTLFQDFLEDMGRVSTATTDRKHADLALENYVTVTIMNVIDTFFSSPFSDQTTTLQRSSRQPVFVKLLQGAFRVSDCPWLSGTQKFHVETCIKCLADIAKNRGIAIPVDLDSQVNQMFEKSNNVMNKAKVWINAKLNKRESIASVSRDYKNIIEGLQEIVVLLEKQLRPLVQAELSVLVDVLHCPEALFPAGTKCEIGGFISRLIRHTKCLLEEKEDSLCIKVLQTLREMMTVDNEYGEKLDNKTKKELDDHRRGEALRQSLLAQYYEKVPLRGRDGGGGRGGGDGGSRNVTLGRERKSLIEVQCTLEKEGAVDLIVDLIIRDTNNINNKVFQETVKLGIALLEGGNTEIQKSIYRRLTKDKNSETFLKVFYNRMVKAREEVKGITVSTGEMEKRTEEQKESKEVKAQRKNRLGLRRMEGDEDGAGLLRIRRGGRQGEEQEEGRGPYPVSEEAALEKANKEKEDKKLPPNVALMKYILRFLQLLCENHNADLQNFLRNQPNHAKPYNLICETLQFLDSICGSTTGGLGLLGLYINEHNVDLIIQALTSLTEYCQGPCHENQNAIAMHESNGIDIIIALLLNEINPLGKNKLALVLELKNNASKCLLAIMESRHDSENAERILYNMNPKQLVTSLGGIFKLATSDGSVVAKVDIAKNAFHQEASIDDDEEENGKEASPKDVGHNIYILATQLSLHHEKLAQLLKSSGDLWGDQALEFYEKHTAQIEIVRQDRTMERIVFPIPDICEYLTEETKTRIYYDTERDEQGSKVADFFEKVEDMFAEMRWQKKLRANPYLSWFSSHMSLWSSITFQFAVLLNFLVAFFYPFNEVKKELDPKLSGLIWTAMFGSLALVTMFGVNPYAIRTFFISTIFRFIFSVGLEYTLWLLGACNVINKGIYLISMMGNQGTFTKQPRQVLTDFKFMYHIIYLLVCILGLCVHEFFYSILLLDVINREETLWNVIKSVTKNGRSIILTAVLAVIIIYLFSIIGYMCFQDDFLMEVEPVPKLIGEVINETANGFCDKENCTSEEYTVSTSQEVTGEITEDGKQRVCDSLIMCILTSLNHGLRNGGGIGDLLRKPDSKENLFVARVVYDLLFFFIVIIIVLNLIFGVIIDTFADLRSEKQQKDEILKNTCFICGLNRSNFDNKSVSFDEHKSNEHNMWHYLNFIVLVKVKDHTEFTGPESYVYTMVKDKNLDWFPRMRAMSLTADDGEGEQSDYRNLQAQLDATNRLVKNLSKQLTDLKEQMTEQIKQKKRSKFLTAPTMNM</sequence>
<keyword evidence="7" id="KW-0677">Repeat</keyword>
<feature type="compositionally biased region" description="Basic and acidic residues" evidence="18">
    <location>
        <begin position="1902"/>
        <end position="1911"/>
    </location>
</feature>
<proteinExistence type="inferred from homology"/>
<dbReference type="RefSeq" id="XP_022296370.1">
    <property type="nucleotide sequence ID" value="XM_022440662.1"/>
</dbReference>
<keyword evidence="3 16" id="KW-0813">Transport</keyword>
<evidence type="ECO:0000256" key="2">
    <source>
        <dbReference type="ARBA" id="ARBA00009453"/>
    </source>
</evidence>
<feature type="domain" description="MIR" evidence="19">
    <location>
        <begin position="294"/>
        <end position="360"/>
    </location>
</feature>
<keyword evidence="13 16" id="KW-0675">Receptor</keyword>
<organism evidence="20 21">
    <name type="scientific">Crassostrea virginica</name>
    <name type="common">Eastern oyster</name>
    <dbReference type="NCBI Taxonomy" id="6565"/>
    <lineage>
        <taxon>Eukaryota</taxon>
        <taxon>Metazoa</taxon>
        <taxon>Spiralia</taxon>
        <taxon>Lophotrochozoa</taxon>
        <taxon>Mollusca</taxon>
        <taxon>Bivalvia</taxon>
        <taxon>Autobranchia</taxon>
        <taxon>Pteriomorphia</taxon>
        <taxon>Ostreida</taxon>
        <taxon>Ostreoidea</taxon>
        <taxon>Ostreidae</taxon>
        <taxon>Crassostrea</taxon>
    </lineage>
</organism>
<dbReference type="InterPro" id="IPR014821">
    <property type="entry name" value="Ins145_P3_rcpt"/>
</dbReference>
<dbReference type="PRINTS" id="PR00779">
    <property type="entry name" value="INSP3RECEPTR"/>
</dbReference>
<dbReference type="Pfam" id="PF02815">
    <property type="entry name" value="MIR"/>
    <property type="match status" value="1"/>
</dbReference>
<dbReference type="SUPFAM" id="SSF82109">
    <property type="entry name" value="MIR domain"/>
    <property type="match status" value="2"/>
</dbReference>
<keyword evidence="20" id="KW-1185">Reference proteome</keyword>
<gene>
    <name evidence="21" type="primary">LOC111106119</name>
</gene>
<evidence type="ECO:0000256" key="15">
    <source>
        <dbReference type="ARBA" id="ARBA00023303"/>
    </source>
</evidence>
<feature type="region of interest" description="Disordered" evidence="18">
    <location>
        <begin position="1896"/>
        <end position="1917"/>
    </location>
</feature>
<comment type="similarity">
    <text evidence="2 16">Belongs to the InsP3 receptor family.</text>
</comment>
<keyword evidence="5 16" id="KW-0107">Calcium channel</keyword>
<keyword evidence="14 16" id="KW-1071">Ligand-gated ion channel</keyword>
<dbReference type="OrthoDB" id="76898at2759"/>
<feature type="domain" description="MIR" evidence="19">
    <location>
        <begin position="112"/>
        <end position="166"/>
    </location>
</feature>
<evidence type="ECO:0000256" key="6">
    <source>
        <dbReference type="ARBA" id="ARBA00022692"/>
    </source>
</evidence>
<dbReference type="PANTHER" id="PTHR45816:SF4">
    <property type="entry name" value="RYR_IP3R HOMOLOGY ASSOCIATED DOMAIN-CONTAINING PROTEIN"/>
    <property type="match status" value="1"/>
</dbReference>
<dbReference type="InterPro" id="IPR000493">
    <property type="entry name" value="InsP3_rcpt"/>
</dbReference>
<comment type="domain">
    <text evidence="16">The receptor contains a calcium channel in its C-terminal extremity. Its large N-terminal cytoplasmic region has the ligand-binding site in the N-terminus and modulatory sites in the middle portion immediately upstream of the channel region.</text>
</comment>
<keyword evidence="4 16" id="KW-0109">Calcium transport</keyword>
<dbReference type="Gene3D" id="1.25.10.30">
    <property type="entry name" value="IP3 receptor type 1 binding core, RIH domain"/>
    <property type="match status" value="1"/>
</dbReference>
<dbReference type="InterPro" id="IPR015925">
    <property type="entry name" value="Ryanodine_IP3_receptor"/>
</dbReference>
<name>A0A8B8AYY5_CRAVI</name>
<keyword evidence="11 16" id="KW-0406">Ion transport</keyword>
<evidence type="ECO:0000256" key="11">
    <source>
        <dbReference type="ARBA" id="ARBA00023065"/>
    </source>
</evidence>
<feature type="transmembrane region" description="Helical" evidence="16">
    <location>
        <begin position="2305"/>
        <end position="2327"/>
    </location>
</feature>
<feature type="transmembrane region" description="Helical" evidence="16">
    <location>
        <begin position="2555"/>
        <end position="2578"/>
    </location>
</feature>
<accession>A0A8B8AYY5</accession>
<dbReference type="InterPro" id="IPR005821">
    <property type="entry name" value="Ion_trans_dom"/>
</dbReference>
<evidence type="ECO:0000256" key="14">
    <source>
        <dbReference type="ARBA" id="ARBA00023286"/>
    </source>
</evidence>
<dbReference type="InterPro" id="IPR016093">
    <property type="entry name" value="MIR_motif"/>
</dbReference>
<evidence type="ECO:0000256" key="12">
    <source>
        <dbReference type="ARBA" id="ARBA00023136"/>
    </source>
</evidence>
<keyword evidence="10 16" id="KW-1133">Transmembrane helix</keyword>
<evidence type="ECO:0000256" key="7">
    <source>
        <dbReference type="ARBA" id="ARBA00022737"/>
    </source>
</evidence>
<evidence type="ECO:0000256" key="5">
    <source>
        <dbReference type="ARBA" id="ARBA00022673"/>
    </source>
</evidence>
<comment type="subcellular location">
    <subcellularLocation>
        <location evidence="1 16">Endoplasmic reticulum membrane</location>
        <topology evidence="1 16">Multi-pass membrane protein</topology>
    </subcellularLocation>
</comment>
<evidence type="ECO:0000256" key="18">
    <source>
        <dbReference type="SAM" id="MobiDB-lite"/>
    </source>
</evidence>
<evidence type="ECO:0000256" key="16">
    <source>
        <dbReference type="RuleBase" id="RU368044"/>
    </source>
</evidence>
<dbReference type="Gene3D" id="1.10.287.70">
    <property type="match status" value="1"/>
</dbReference>
<dbReference type="InterPro" id="IPR036300">
    <property type="entry name" value="MIR_dom_sf"/>
</dbReference>
<feature type="transmembrane region" description="Helical" evidence="16">
    <location>
        <begin position="2436"/>
        <end position="2458"/>
    </location>
</feature>
<feature type="transmembrane region" description="Helical" evidence="16">
    <location>
        <begin position="2270"/>
        <end position="2293"/>
    </location>
</feature>
<dbReference type="Pfam" id="PF08709">
    <property type="entry name" value="Ins145_P3_rec"/>
    <property type="match status" value="1"/>
</dbReference>
<keyword evidence="12 16" id="KW-0472">Membrane</keyword>
<dbReference type="FunFam" id="2.80.10.50:FF:000005">
    <property type="entry name" value="Inositol 1,4,5-trisphosphate receptor type 2"/>
    <property type="match status" value="1"/>
</dbReference>
<comment type="function">
    <text evidence="16">Receptor for inositol 1,4,5-trisphosphate, a second messenger that mediates the release of intracellular calcium.</text>
</comment>
<evidence type="ECO:0000256" key="3">
    <source>
        <dbReference type="ARBA" id="ARBA00022448"/>
    </source>
</evidence>
<feature type="transmembrane region" description="Helical" evidence="16">
    <location>
        <begin position="2347"/>
        <end position="2366"/>
    </location>
</feature>
<reference evidence="21" key="1">
    <citation type="submission" date="2025-08" db="UniProtKB">
        <authorList>
            <consortium name="RefSeq"/>
        </authorList>
    </citation>
    <scope>IDENTIFICATION</scope>
    <source>
        <tissue evidence="21">Whole sample</tissue>
    </source>
</reference>
<feature type="region of interest" description="Disordered" evidence="18">
    <location>
        <begin position="1858"/>
        <end position="1877"/>
    </location>
</feature>
<feature type="transmembrane region" description="Helical" evidence="16">
    <location>
        <begin position="2387"/>
        <end position="2416"/>
    </location>
</feature>
<dbReference type="PROSITE" id="PS50919">
    <property type="entry name" value="MIR"/>
    <property type="match status" value="3"/>
</dbReference>
<dbReference type="GO" id="GO:0070679">
    <property type="term" value="F:inositol 1,4,5 trisphosphate binding"/>
    <property type="evidence" value="ECO:0007669"/>
    <property type="project" value="UniProtKB-UniRule"/>
</dbReference>
<feature type="compositionally biased region" description="Basic and acidic residues" evidence="18">
    <location>
        <begin position="1134"/>
        <end position="1156"/>
    </location>
</feature>
<dbReference type="Pfam" id="PF01365">
    <property type="entry name" value="RYDR_ITPR"/>
    <property type="match status" value="2"/>
</dbReference>
<dbReference type="SMART" id="SM00472">
    <property type="entry name" value="MIR"/>
    <property type="match status" value="4"/>
</dbReference>
<dbReference type="Gene3D" id="2.80.10.50">
    <property type="match status" value="2"/>
</dbReference>
<dbReference type="Pfam" id="PF08454">
    <property type="entry name" value="RIH_assoc"/>
    <property type="match status" value="1"/>
</dbReference>
<dbReference type="GO" id="GO:0005220">
    <property type="term" value="F:inositol 1,4,5-trisphosphate-gated calcium channel activity"/>
    <property type="evidence" value="ECO:0007669"/>
    <property type="project" value="UniProtKB-UniRule"/>
</dbReference>
<evidence type="ECO:0000313" key="21">
    <source>
        <dbReference type="RefSeq" id="XP_022296370.1"/>
    </source>
</evidence>
<evidence type="ECO:0000256" key="17">
    <source>
        <dbReference type="SAM" id="Coils"/>
    </source>
</evidence>
<keyword evidence="17" id="KW-0175">Coiled coil</keyword>
<dbReference type="InterPro" id="IPR013662">
    <property type="entry name" value="RIH_assoc-dom"/>
</dbReference>
<feature type="domain" description="MIR" evidence="19">
    <location>
        <begin position="231"/>
        <end position="287"/>
    </location>
</feature>